<reference evidence="1" key="1">
    <citation type="submission" date="2023-03" db="EMBL/GenBank/DDBJ databases">
        <title>Andean soil-derived lignocellulolytic bacterial consortium as a source of novel taxa and putative plastic-active enzymes.</title>
        <authorList>
            <person name="Diaz-Garcia L."/>
            <person name="Chuvochina M."/>
            <person name="Feuerriegel G."/>
            <person name="Bunk B."/>
            <person name="Sproer C."/>
            <person name="Streit W.R."/>
            <person name="Rodriguez L.M."/>
            <person name="Overmann J."/>
            <person name="Jimenez D.J."/>
        </authorList>
    </citation>
    <scope>NUCLEOTIDE SEQUENCE</scope>
    <source>
        <strain evidence="1">MAG 7</strain>
    </source>
</reference>
<dbReference type="InterPro" id="IPR013783">
    <property type="entry name" value="Ig-like_fold"/>
</dbReference>
<evidence type="ECO:0000313" key="2">
    <source>
        <dbReference type="Proteomes" id="UP001220610"/>
    </source>
</evidence>
<sequence>MFKQWIIFSLLFIGLATGTRAQVSLTLQVPPMGVFVKNQLWNMLLANGGSTRIIRVSLVLLDVKTNQPLLSAISGPITLNNGSRLLQGKDFEPVHYEYSSQATLTSLDQQGLLPVGSYQACYTILDAQKTNMPLAENCILLNVDPLSPPLLNTPEDGSSLLTAYPQFTWLPPAPLALFSDPAYELLVVEVLPGQAPAEAIQQNVPVYSSGRIRYLYSQYPASRMALDTARTYAWRIVALNGFQAVSLSETWTFRVAGNHPAKSNQSSDSYIELKRNEDAFIASAGDQLKLSWDNAAGNKIIRYTISSLEDAGNPVVQEGELTVKQGHNRIPLTLQRKKFSRNKVYLFRFRDERNEWWSVKFTWTPTPIDILPARP</sequence>
<dbReference type="Gene3D" id="2.60.40.10">
    <property type="entry name" value="Immunoglobulins"/>
    <property type="match status" value="1"/>
</dbReference>
<proteinExistence type="predicted"/>
<protein>
    <submittedName>
        <fullName evidence="1">Uncharacterized protein</fullName>
    </submittedName>
</protein>
<organism evidence="1 2">
    <name type="scientific">Candidatus Pseudobacter hemicellulosilyticus</name>
    <dbReference type="NCBI Taxonomy" id="3121375"/>
    <lineage>
        <taxon>Bacteria</taxon>
        <taxon>Pseudomonadati</taxon>
        <taxon>Bacteroidota</taxon>
        <taxon>Chitinophagia</taxon>
        <taxon>Chitinophagales</taxon>
        <taxon>Chitinophagaceae</taxon>
        <taxon>Pseudobacter</taxon>
    </lineage>
</organism>
<evidence type="ECO:0000313" key="1">
    <source>
        <dbReference type="EMBL" id="WEK34566.1"/>
    </source>
</evidence>
<dbReference type="EMBL" id="CP119311">
    <property type="protein sequence ID" value="WEK34566.1"/>
    <property type="molecule type" value="Genomic_DNA"/>
</dbReference>
<dbReference type="Proteomes" id="UP001220610">
    <property type="component" value="Chromosome"/>
</dbReference>
<dbReference type="AlphaFoldDB" id="A0AAJ6BGW5"/>
<gene>
    <name evidence="1" type="ORF">P0Y53_18930</name>
</gene>
<name>A0AAJ6BGW5_9BACT</name>
<accession>A0AAJ6BGW5</accession>